<sequence length="364" mass="41709">MSRTRRSNRWLPKRVYDKDGAYRLKPTEPMIDPADGKLKSWIRLCDLGSSLEQINEALEKLLNQEFAKDTMPYVCKEFKKNKLGKFSKEVQDSYSRFCDVISNCFEDFKVNQVKTKDCADFLRDNFKDKPNTAKKYAALMRKIFKYSISELGLREDNPIDNLDLGDYETVRREVLPTHEQIQAIRNAGFIGKDGKKTHSGEMFACLIDMSYLCWQRAIDIRTMKEAQIIRDEIIRFTPSKTMKSSGKSVDIAITGAIRDVIKRAQEIKRKQSIISPYLFAKDDGDPYTRSGLFSMWDRARERASITDDVTFKDIRALGATDAAKAGNSIQEISDRLVHSSTKTSEIYIKEAVPTASTIDAKLPW</sequence>
<feature type="domain" description="Tyr recombinase" evidence="5">
    <location>
        <begin position="170"/>
        <end position="363"/>
    </location>
</feature>
<dbReference type="InterPro" id="IPR002104">
    <property type="entry name" value="Integrase_catalytic"/>
</dbReference>
<evidence type="ECO:0000256" key="4">
    <source>
        <dbReference type="ARBA" id="ARBA00023172"/>
    </source>
</evidence>
<dbReference type="InterPro" id="IPR013762">
    <property type="entry name" value="Integrase-like_cat_sf"/>
</dbReference>
<name>A0ABR6Z3X3_9BURK</name>
<dbReference type="InterPro" id="IPR011010">
    <property type="entry name" value="DNA_brk_join_enz"/>
</dbReference>
<keyword evidence="4" id="KW-0233">DNA recombination</keyword>
<comment type="similarity">
    <text evidence="1">Belongs to the 'phage' integrase family.</text>
</comment>
<dbReference type="SUPFAM" id="SSF56349">
    <property type="entry name" value="DNA breaking-rejoining enzymes"/>
    <property type="match status" value="1"/>
</dbReference>
<protein>
    <submittedName>
        <fullName evidence="6">Tyrosine-type recombinase/integrase</fullName>
    </submittedName>
</protein>
<evidence type="ECO:0000259" key="5">
    <source>
        <dbReference type="PROSITE" id="PS51898"/>
    </source>
</evidence>
<dbReference type="Pfam" id="PF00589">
    <property type="entry name" value="Phage_integrase"/>
    <property type="match status" value="1"/>
</dbReference>
<dbReference type="PANTHER" id="PTHR30629:SF2">
    <property type="entry name" value="PROPHAGE INTEGRASE INTS-RELATED"/>
    <property type="match status" value="1"/>
</dbReference>
<dbReference type="InterPro" id="IPR050808">
    <property type="entry name" value="Phage_Integrase"/>
</dbReference>
<keyword evidence="7" id="KW-1185">Reference proteome</keyword>
<reference evidence="6 7" key="1">
    <citation type="submission" date="2020-08" db="EMBL/GenBank/DDBJ databases">
        <title>Novel species isolated from subtropical streams in China.</title>
        <authorList>
            <person name="Lu H."/>
        </authorList>
    </citation>
    <scope>NUCLEOTIDE SEQUENCE [LARGE SCALE GENOMIC DNA]</scope>
    <source>
        <strain evidence="6 7">NL8W</strain>
    </source>
</reference>
<proteinExistence type="inferred from homology"/>
<dbReference type="Gene3D" id="1.10.443.10">
    <property type="entry name" value="Intergrase catalytic core"/>
    <property type="match status" value="1"/>
</dbReference>
<evidence type="ECO:0000256" key="3">
    <source>
        <dbReference type="ARBA" id="ARBA00023125"/>
    </source>
</evidence>
<evidence type="ECO:0000256" key="2">
    <source>
        <dbReference type="ARBA" id="ARBA00022908"/>
    </source>
</evidence>
<evidence type="ECO:0000313" key="7">
    <source>
        <dbReference type="Proteomes" id="UP000646911"/>
    </source>
</evidence>
<dbReference type="PROSITE" id="PS51898">
    <property type="entry name" value="TYR_RECOMBINASE"/>
    <property type="match status" value="1"/>
</dbReference>
<dbReference type="Gene3D" id="1.10.150.130">
    <property type="match status" value="1"/>
</dbReference>
<keyword evidence="3" id="KW-0238">DNA-binding</keyword>
<dbReference type="Proteomes" id="UP000646911">
    <property type="component" value="Unassembled WGS sequence"/>
</dbReference>
<keyword evidence="2" id="KW-0229">DNA integration</keyword>
<organism evidence="6 7">
    <name type="scientific">Undibacterium umbellatum</name>
    <dbReference type="NCBI Taxonomy" id="2762300"/>
    <lineage>
        <taxon>Bacteria</taxon>
        <taxon>Pseudomonadati</taxon>
        <taxon>Pseudomonadota</taxon>
        <taxon>Betaproteobacteria</taxon>
        <taxon>Burkholderiales</taxon>
        <taxon>Oxalobacteraceae</taxon>
        <taxon>Undibacterium</taxon>
    </lineage>
</organism>
<accession>A0ABR6Z3X3</accession>
<gene>
    <name evidence="6" type="ORF">H8L47_01585</name>
</gene>
<dbReference type="PANTHER" id="PTHR30629">
    <property type="entry name" value="PROPHAGE INTEGRASE"/>
    <property type="match status" value="1"/>
</dbReference>
<evidence type="ECO:0000313" key="6">
    <source>
        <dbReference type="EMBL" id="MBC3906251.1"/>
    </source>
</evidence>
<dbReference type="InterPro" id="IPR010998">
    <property type="entry name" value="Integrase_recombinase_N"/>
</dbReference>
<comment type="caution">
    <text evidence="6">The sequence shown here is derived from an EMBL/GenBank/DDBJ whole genome shotgun (WGS) entry which is preliminary data.</text>
</comment>
<dbReference type="EMBL" id="JACOFX010000001">
    <property type="protein sequence ID" value="MBC3906251.1"/>
    <property type="molecule type" value="Genomic_DNA"/>
</dbReference>
<evidence type="ECO:0000256" key="1">
    <source>
        <dbReference type="ARBA" id="ARBA00008857"/>
    </source>
</evidence>
<dbReference type="RefSeq" id="WP_186951486.1">
    <property type="nucleotide sequence ID" value="NZ_JACOFX010000001.1"/>
</dbReference>